<dbReference type="PROSITE" id="PS50835">
    <property type="entry name" value="IG_LIKE"/>
    <property type="match status" value="2"/>
</dbReference>
<evidence type="ECO:0000313" key="11">
    <source>
        <dbReference type="Proteomes" id="UP000271974"/>
    </source>
</evidence>
<feature type="signal peptide" evidence="8">
    <location>
        <begin position="1"/>
        <end position="20"/>
    </location>
</feature>
<dbReference type="InterPro" id="IPR013783">
    <property type="entry name" value="Ig-like_fold"/>
</dbReference>
<feature type="chain" id="PRO_5019193324" description="Ig-like domain-containing protein" evidence="8">
    <location>
        <begin position="21"/>
        <end position="260"/>
    </location>
</feature>
<keyword evidence="5" id="KW-1015">Disulfide bond</keyword>
<dbReference type="SMART" id="SM00409">
    <property type="entry name" value="IG"/>
    <property type="match status" value="2"/>
</dbReference>
<accession>A0A433TUX6</accession>
<feature type="domain" description="Ig-like" evidence="9">
    <location>
        <begin position="24"/>
        <end position="112"/>
    </location>
</feature>
<protein>
    <recommendedName>
        <fullName evidence="9">Ig-like domain-containing protein</fullName>
    </recommendedName>
</protein>
<evidence type="ECO:0000256" key="2">
    <source>
        <dbReference type="ARBA" id="ARBA00022475"/>
    </source>
</evidence>
<dbReference type="Pfam" id="PF07679">
    <property type="entry name" value="I-set"/>
    <property type="match status" value="2"/>
</dbReference>
<evidence type="ECO:0000259" key="9">
    <source>
        <dbReference type="PROSITE" id="PS50835"/>
    </source>
</evidence>
<sequence>MAYLYAWTLVLATVLGLSLSQDLFYFNVKPENTDAVEGSETKLFCDVSDRRHIAFHWTQQGKPLQNTSRKYQEDSNLRILRVMRGEDEGPFNCIATNVTTEFSMESQEAILTILWIDEKSSVVLKRPRKEEITMGSDVLLKCQISGNPTPKIYWYRNDYRVFPVNSNVQENGQRLRLSNISAEQNGVYSCKAENTAGTVESSNNFIINVKEPGFPHLQEDQFSPYQLALKHEPARLNCPFEDAARIDWFTEHAKLPSPSN</sequence>
<keyword evidence="6" id="KW-0325">Glycoprotein</keyword>
<evidence type="ECO:0000256" key="5">
    <source>
        <dbReference type="ARBA" id="ARBA00023157"/>
    </source>
</evidence>
<comment type="subcellular location">
    <subcellularLocation>
        <location evidence="1">Cell membrane</location>
    </subcellularLocation>
</comment>
<keyword evidence="3" id="KW-0677">Repeat</keyword>
<dbReference type="SMART" id="SM00408">
    <property type="entry name" value="IGc2"/>
    <property type="match status" value="2"/>
</dbReference>
<dbReference type="InterPro" id="IPR003598">
    <property type="entry name" value="Ig_sub2"/>
</dbReference>
<keyword evidence="2" id="KW-1003">Cell membrane</keyword>
<gene>
    <name evidence="10" type="ORF">EGW08_006871</name>
</gene>
<keyword evidence="4" id="KW-0472">Membrane</keyword>
<proteinExistence type="predicted"/>
<dbReference type="GO" id="GO:0005886">
    <property type="term" value="C:plasma membrane"/>
    <property type="evidence" value="ECO:0007669"/>
    <property type="project" value="UniProtKB-SubCell"/>
</dbReference>
<dbReference type="Proteomes" id="UP000271974">
    <property type="component" value="Unassembled WGS sequence"/>
</dbReference>
<organism evidence="10 11">
    <name type="scientific">Elysia chlorotica</name>
    <name type="common">Eastern emerald elysia</name>
    <name type="synonym">Sea slug</name>
    <dbReference type="NCBI Taxonomy" id="188477"/>
    <lineage>
        <taxon>Eukaryota</taxon>
        <taxon>Metazoa</taxon>
        <taxon>Spiralia</taxon>
        <taxon>Lophotrochozoa</taxon>
        <taxon>Mollusca</taxon>
        <taxon>Gastropoda</taxon>
        <taxon>Heterobranchia</taxon>
        <taxon>Euthyneura</taxon>
        <taxon>Panpulmonata</taxon>
        <taxon>Sacoglossa</taxon>
        <taxon>Placobranchoidea</taxon>
        <taxon>Plakobranchidae</taxon>
        <taxon>Elysia</taxon>
    </lineage>
</organism>
<reference evidence="10 11" key="1">
    <citation type="submission" date="2019-01" db="EMBL/GenBank/DDBJ databases">
        <title>A draft genome assembly of the solar-powered sea slug Elysia chlorotica.</title>
        <authorList>
            <person name="Cai H."/>
            <person name="Li Q."/>
            <person name="Fang X."/>
            <person name="Li J."/>
            <person name="Curtis N.E."/>
            <person name="Altenburger A."/>
            <person name="Shibata T."/>
            <person name="Feng M."/>
            <person name="Maeda T."/>
            <person name="Schwartz J.A."/>
            <person name="Shigenobu S."/>
            <person name="Lundholm N."/>
            <person name="Nishiyama T."/>
            <person name="Yang H."/>
            <person name="Hasebe M."/>
            <person name="Li S."/>
            <person name="Pierce S.K."/>
            <person name="Wang J."/>
        </authorList>
    </citation>
    <scope>NUCLEOTIDE SEQUENCE [LARGE SCALE GENOMIC DNA]</scope>
    <source>
        <strain evidence="10">EC2010</strain>
        <tissue evidence="10">Whole organism of an adult</tissue>
    </source>
</reference>
<dbReference type="STRING" id="188477.A0A433TUX6"/>
<name>A0A433TUX6_ELYCH</name>
<dbReference type="PANTHER" id="PTHR46013:SF7">
    <property type="entry name" value="IG-LIKE DOMAIN-CONTAINING PROTEIN"/>
    <property type="match status" value="1"/>
</dbReference>
<dbReference type="InterPro" id="IPR013098">
    <property type="entry name" value="Ig_I-set"/>
</dbReference>
<feature type="non-terminal residue" evidence="10">
    <location>
        <position position="260"/>
    </location>
</feature>
<dbReference type="FunFam" id="2.60.40.10:FF:000005">
    <property type="entry name" value="Neuronal cell adhesion molecule"/>
    <property type="match status" value="1"/>
</dbReference>
<evidence type="ECO:0000256" key="6">
    <source>
        <dbReference type="ARBA" id="ARBA00023180"/>
    </source>
</evidence>
<dbReference type="SUPFAM" id="SSF48726">
    <property type="entry name" value="Immunoglobulin"/>
    <property type="match status" value="2"/>
</dbReference>
<keyword evidence="7" id="KW-0393">Immunoglobulin domain</keyword>
<evidence type="ECO:0000313" key="10">
    <source>
        <dbReference type="EMBL" id="RUS85386.1"/>
    </source>
</evidence>
<comment type="caution">
    <text evidence="10">The sequence shown here is derived from an EMBL/GenBank/DDBJ whole genome shotgun (WGS) entry which is preliminary data.</text>
</comment>
<evidence type="ECO:0000256" key="4">
    <source>
        <dbReference type="ARBA" id="ARBA00023136"/>
    </source>
</evidence>
<dbReference type="InterPro" id="IPR003599">
    <property type="entry name" value="Ig_sub"/>
</dbReference>
<evidence type="ECO:0000256" key="3">
    <source>
        <dbReference type="ARBA" id="ARBA00022737"/>
    </source>
</evidence>
<evidence type="ECO:0000256" key="1">
    <source>
        <dbReference type="ARBA" id="ARBA00004236"/>
    </source>
</evidence>
<keyword evidence="11" id="KW-1185">Reference proteome</keyword>
<dbReference type="EMBL" id="RQTK01000172">
    <property type="protein sequence ID" value="RUS85386.1"/>
    <property type="molecule type" value="Genomic_DNA"/>
</dbReference>
<feature type="domain" description="Ig-like" evidence="9">
    <location>
        <begin position="120"/>
        <end position="206"/>
    </location>
</feature>
<dbReference type="PANTHER" id="PTHR46013">
    <property type="entry name" value="VASCULAR CELL ADHESION MOLECULE 1"/>
    <property type="match status" value="1"/>
</dbReference>
<keyword evidence="8" id="KW-0732">Signal</keyword>
<dbReference type="OrthoDB" id="2413561at2759"/>
<dbReference type="Gene3D" id="2.60.40.10">
    <property type="entry name" value="Immunoglobulins"/>
    <property type="match status" value="2"/>
</dbReference>
<evidence type="ECO:0000256" key="8">
    <source>
        <dbReference type="SAM" id="SignalP"/>
    </source>
</evidence>
<dbReference type="InterPro" id="IPR007110">
    <property type="entry name" value="Ig-like_dom"/>
</dbReference>
<dbReference type="InterPro" id="IPR036179">
    <property type="entry name" value="Ig-like_dom_sf"/>
</dbReference>
<dbReference type="AlphaFoldDB" id="A0A433TUX6"/>
<evidence type="ECO:0000256" key="7">
    <source>
        <dbReference type="ARBA" id="ARBA00023319"/>
    </source>
</evidence>